<dbReference type="Proteomes" id="UP001157006">
    <property type="component" value="Chromosome 5"/>
</dbReference>
<gene>
    <name evidence="2" type="ORF">VFH_V038040</name>
</gene>
<sequence>MPHTQFQSSPYLNVGPSSSHFSPDLGFPEEYDSTYHQAPHHHSTQQSQYQTPQDSFPFYPLYSNNHCYRPSMESHPLPRRSNFEGMGNRLYQSGSSIYDDLTDLMDPVCIDFAGPSTQPQQENRRNPPRDKR</sequence>
<evidence type="ECO:0000313" key="2">
    <source>
        <dbReference type="EMBL" id="CAI8612515.1"/>
    </source>
</evidence>
<accession>A0AAV1APW1</accession>
<proteinExistence type="predicted"/>
<dbReference type="AlphaFoldDB" id="A0AAV1APW1"/>
<protein>
    <submittedName>
        <fullName evidence="2">Uncharacterized protein</fullName>
    </submittedName>
</protein>
<organism evidence="2 3">
    <name type="scientific">Vicia faba</name>
    <name type="common">Broad bean</name>
    <name type="synonym">Faba vulgaris</name>
    <dbReference type="NCBI Taxonomy" id="3906"/>
    <lineage>
        <taxon>Eukaryota</taxon>
        <taxon>Viridiplantae</taxon>
        <taxon>Streptophyta</taxon>
        <taxon>Embryophyta</taxon>
        <taxon>Tracheophyta</taxon>
        <taxon>Spermatophyta</taxon>
        <taxon>Magnoliopsida</taxon>
        <taxon>eudicotyledons</taxon>
        <taxon>Gunneridae</taxon>
        <taxon>Pentapetalae</taxon>
        <taxon>rosids</taxon>
        <taxon>fabids</taxon>
        <taxon>Fabales</taxon>
        <taxon>Fabaceae</taxon>
        <taxon>Papilionoideae</taxon>
        <taxon>50 kb inversion clade</taxon>
        <taxon>NPAAA clade</taxon>
        <taxon>Hologalegina</taxon>
        <taxon>IRL clade</taxon>
        <taxon>Fabeae</taxon>
        <taxon>Vicia</taxon>
    </lineage>
</organism>
<keyword evidence="3" id="KW-1185">Reference proteome</keyword>
<dbReference type="EMBL" id="OX451740">
    <property type="protein sequence ID" value="CAI8612515.1"/>
    <property type="molecule type" value="Genomic_DNA"/>
</dbReference>
<feature type="region of interest" description="Disordered" evidence="1">
    <location>
        <begin position="1"/>
        <end position="57"/>
    </location>
</feature>
<evidence type="ECO:0000313" key="3">
    <source>
        <dbReference type="Proteomes" id="UP001157006"/>
    </source>
</evidence>
<feature type="compositionally biased region" description="Basic and acidic residues" evidence="1">
    <location>
        <begin position="122"/>
        <end position="132"/>
    </location>
</feature>
<feature type="region of interest" description="Disordered" evidence="1">
    <location>
        <begin position="111"/>
        <end position="132"/>
    </location>
</feature>
<feature type="compositionally biased region" description="Polar residues" evidence="1">
    <location>
        <begin position="1"/>
        <end position="21"/>
    </location>
</feature>
<evidence type="ECO:0000256" key="1">
    <source>
        <dbReference type="SAM" id="MobiDB-lite"/>
    </source>
</evidence>
<feature type="compositionally biased region" description="Low complexity" evidence="1">
    <location>
        <begin position="44"/>
        <end position="53"/>
    </location>
</feature>
<name>A0AAV1APW1_VICFA</name>
<reference evidence="2 3" key="1">
    <citation type="submission" date="2023-01" db="EMBL/GenBank/DDBJ databases">
        <authorList>
            <person name="Kreplak J."/>
        </authorList>
    </citation>
    <scope>NUCLEOTIDE SEQUENCE [LARGE SCALE GENOMIC DNA]</scope>
</reference>